<dbReference type="SUPFAM" id="SSF46785">
    <property type="entry name" value="Winged helix' DNA-binding domain"/>
    <property type="match status" value="1"/>
</dbReference>
<dbReference type="OrthoDB" id="8449527at2"/>
<sequence>MSEYKIQGHKDLRAEMKAVARGEKPAPADAGKASFESAEVLLRLLTPENRDLLRIIRDERPQSVADLARLSKRAEPNLLRTLGKLEAFGLIEMQSEGRRRVPVSRVRKLSVEIDLFSQNDRFEVA</sequence>
<dbReference type="Proteomes" id="UP000278398">
    <property type="component" value="Unassembled WGS sequence"/>
</dbReference>
<name>A0A3R9YB63_9HYPH</name>
<protein>
    <submittedName>
        <fullName evidence="1">MarR family transcriptional regulator</fullName>
    </submittedName>
</protein>
<evidence type="ECO:0000313" key="1">
    <source>
        <dbReference type="EMBL" id="RST87260.1"/>
    </source>
</evidence>
<organism evidence="1 2">
    <name type="scientific">Aquibium carbonis</name>
    <dbReference type="NCBI Taxonomy" id="2495581"/>
    <lineage>
        <taxon>Bacteria</taxon>
        <taxon>Pseudomonadati</taxon>
        <taxon>Pseudomonadota</taxon>
        <taxon>Alphaproteobacteria</taxon>
        <taxon>Hyphomicrobiales</taxon>
        <taxon>Phyllobacteriaceae</taxon>
        <taxon>Aquibium</taxon>
    </lineage>
</organism>
<dbReference type="RefSeq" id="WP_126698615.1">
    <property type="nucleotide sequence ID" value="NZ_RWKW01000022.1"/>
</dbReference>
<dbReference type="InterPro" id="IPR036388">
    <property type="entry name" value="WH-like_DNA-bd_sf"/>
</dbReference>
<keyword evidence="2" id="KW-1185">Reference proteome</keyword>
<evidence type="ECO:0000313" key="2">
    <source>
        <dbReference type="Proteomes" id="UP000278398"/>
    </source>
</evidence>
<gene>
    <name evidence="1" type="ORF">EJC49_06300</name>
</gene>
<proteinExistence type="predicted"/>
<comment type="caution">
    <text evidence="1">The sequence shown here is derived from an EMBL/GenBank/DDBJ whole genome shotgun (WGS) entry which is preliminary data.</text>
</comment>
<dbReference type="Gene3D" id="1.10.10.10">
    <property type="entry name" value="Winged helix-like DNA-binding domain superfamily/Winged helix DNA-binding domain"/>
    <property type="match status" value="1"/>
</dbReference>
<accession>A0A3R9YB63</accession>
<reference evidence="1 2" key="1">
    <citation type="submission" date="2018-12" db="EMBL/GenBank/DDBJ databases">
        <title>Mesorhizobium carbonis sp. nov., isolated from coal mine water.</title>
        <authorList>
            <person name="Xin W."/>
            <person name="Xu Z."/>
            <person name="Xiang F."/>
            <person name="Zhang J."/>
            <person name="Xi L."/>
            <person name="Liu J."/>
        </authorList>
    </citation>
    <scope>NUCLEOTIDE SEQUENCE [LARGE SCALE GENOMIC DNA]</scope>
    <source>
        <strain evidence="1 2">B2.3</strain>
    </source>
</reference>
<dbReference type="InterPro" id="IPR036390">
    <property type="entry name" value="WH_DNA-bd_sf"/>
</dbReference>
<dbReference type="AlphaFoldDB" id="A0A3R9YB63"/>
<dbReference type="Pfam" id="PF25212">
    <property type="entry name" value="HVO_A0114"/>
    <property type="match status" value="1"/>
</dbReference>
<dbReference type="EMBL" id="RWKW01000022">
    <property type="protein sequence ID" value="RST87260.1"/>
    <property type="molecule type" value="Genomic_DNA"/>
</dbReference>